<dbReference type="Proteomes" id="UP001323798">
    <property type="component" value="Chromosome"/>
</dbReference>
<proteinExistence type="predicted"/>
<evidence type="ECO:0000313" key="2">
    <source>
        <dbReference type="Proteomes" id="UP001323798"/>
    </source>
</evidence>
<accession>A0ABZ0SVQ1</accession>
<gene>
    <name evidence="1" type="ORF">SM116_08640</name>
</gene>
<keyword evidence="2" id="KW-1185">Reference proteome</keyword>
<dbReference type="RefSeq" id="WP_320944028.1">
    <property type="nucleotide sequence ID" value="NZ_BAABEU010000007.1"/>
</dbReference>
<evidence type="ECO:0000313" key="1">
    <source>
        <dbReference type="EMBL" id="WPR91327.1"/>
    </source>
</evidence>
<protein>
    <submittedName>
        <fullName evidence="1">Uncharacterized protein</fullName>
    </submittedName>
</protein>
<organism evidence="1 2">
    <name type="scientific">Microbacterium rhizosphaerae</name>
    <dbReference type="NCBI Taxonomy" id="1678237"/>
    <lineage>
        <taxon>Bacteria</taxon>
        <taxon>Bacillati</taxon>
        <taxon>Actinomycetota</taxon>
        <taxon>Actinomycetes</taxon>
        <taxon>Micrococcales</taxon>
        <taxon>Microbacteriaceae</taxon>
        <taxon>Microbacterium</taxon>
    </lineage>
</organism>
<sequence length="116" mass="13066">MGTNKRYASYYDRLGDERALASCAAKGGLQSLGERELDLAKELTTTDPEPKPVRAWVRFYDHPINVRALACRWTSRAIEVSFVAGGKEYKTWVWSNAVVEDREPRADPDKYGPSGQ</sequence>
<dbReference type="EMBL" id="CP139368">
    <property type="protein sequence ID" value="WPR91327.1"/>
    <property type="molecule type" value="Genomic_DNA"/>
</dbReference>
<reference evidence="1 2" key="1">
    <citation type="submission" date="2023-11" db="EMBL/GenBank/DDBJ databases">
        <title>Genome sequence of Microbacterium rhizosphaerae KACC 19337.</title>
        <authorList>
            <person name="Choi H."/>
            <person name="Kim S."/>
            <person name="Kim Y."/>
            <person name="Kwon S.-W."/>
            <person name="Heo J."/>
        </authorList>
    </citation>
    <scope>NUCLEOTIDE SEQUENCE [LARGE SCALE GENOMIC DNA]</scope>
    <source>
        <strain evidence="1 2">KACC 19337</strain>
    </source>
</reference>
<name>A0ABZ0SVQ1_9MICO</name>